<sequence>MSTQIIQTQFKRIETKYIIDKAILPQLEEELKAHLKADEFAESTITNVYFDNKDFDMIQDSIAKKNSREKVRMRLYDAKPNAKSEAFLEVKKKEDGVGFKYRLTTNPISAERFVTKGITDQALVDGLDHSIVDDKVNAELTQLRKRYGNIKPMMYIYYDRKSYKGIADKKVRVTIDQNLLYRDENVSATAGKYGQDLLDPTKVIMEIKVPGEQPDWLANILAKYNIIQQSFSKYGTAYRLSKNLSKEEVYLARNLI</sequence>
<dbReference type="InterPro" id="IPR042267">
    <property type="entry name" value="VTC_sf"/>
</dbReference>
<proteinExistence type="predicted"/>
<gene>
    <name evidence="2" type="ORF">ABID28_000046</name>
</gene>
<dbReference type="Proteomes" id="UP001549037">
    <property type="component" value="Unassembled WGS sequence"/>
</dbReference>
<evidence type="ECO:0000259" key="1">
    <source>
        <dbReference type="Pfam" id="PF09359"/>
    </source>
</evidence>
<dbReference type="RefSeq" id="WP_354366980.1">
    <property type="nucleotide sequence ID" value="NZ_JBEPLN010000001.1"/>
</dbReference>
<evidence type="ECO:0000313" key="2">
    <source>
        <dbReference type="EMBL" id="MET3633416.1"/>
    </source>
</evidence>
<reference evidence="2 3" key="1">
    <citation type="submission" date="2024-06" db="EMBL/GenBank/DDBJ databases">
        <title>Genomic Encyclopedia of Type Strains, Phase IV (KMG-IV): sequencing the most valuable type-strain genomes for metagenomic binning, comparative biology and taxonomic classification.</title>
        <authorList>
            <person name="Goeker M."/>
        </authorList>
    </citation>
    <scope>NUCLEOTIDE SEQUENCE [LARGE SCALE GENOMIC DNA]</scope>
    <source>
        <strain evidence="2 3">DSM 28302</strain>
    </source>
</reference>
<protein>
    <recommendedName>
        <fullName evidence="1">VTC domain-containing protein</fullName>
    </recommendedName>
</protein>
<dbReference type="InterPro" id="IPR018966">
    <property type="entry name" value="VTC_domain"/>
</dbReference>
<dbReference type="EMBL" id="JBEPLN010000001">
    <property type="protein sequence ID" value="MET3633416.1"/>
    <property type="molecule type" value="Genomic_DNA"/>
</dbReference>
<keyword evidence="3" id="KW-1185">Reference proteome</keyword>
<name>A0ABV2JF76_9STRE</name>
<dbReference type="InterPro" id="IPR033469">
    <property type="entry name" value="CYTH-like_dom_sf"/>
</dbReference>
<dbReference type="Pfam" id="PF09359">
    <property type="entry name" value="VTC"/>
    <property type="match status" value="1"/>
</dbReference>
<dbReference type="SUPFAM" id="SSF55154">
    <property type="entry name" value="CYTH-like phosphatases"/>
    <property type="match status" value="1"/>
</dbReference>
<dbReference type="CDD" id="cd07750">
    <property type="entry name" value="PolyPPase_VTC_like"/>
    <property type="match status" value="1"/>
</dbReference>
<accession>A0ABV2JF76</accession>
<comment type="caution">
    <text evidence="2">The sequence shown here is derived from an EMBL/GenBank/DDBJ whole genome shotgun (WGS) entry which is preliminary data.</text>
</comment>
<organism evidence="2 3">
    <name type="scientific">Streptococcus porcorum</name>
    <dbReference type="NCBI Taxonomy" id="701526"/>
    <lineage>
        <taxon>Bacteria</taxon>
        <taxon>Bacillati</taxon>
        <taxon>Bacillota</taxon>
        <taxon>Bacilli</taxon>
        <taxon>Lactobacillales</taxon>
        <taxon>Streptococcaceae</taxon>
        <taxon>Streptococcus</taxon>
    </lineage>
</organism>
<feature type="domain" description="VTC" evidence="1">
    <location>
        <begin position="11"/>
        <end position="240"/>
    </location>
</feature>
<dbReference type="Gene3D" id="3.20.100.30">
    <property type="entry name" value="VTC, catalytic tunnel domain"/>
    <property type="match status" value="1"/>
</dbReference>
<evidence type="ECO:0000313" key="3">
    <source>
        <dbReference type="Proteomes" id="UP001549037"/>
    </source>
</evidence>